<feature type="domain" description="Large ribosomal subunit protein uL6 alpha-beta" evidence="5">
    <location>
        <begin position="116"/>
        <end position="198"/>
    </location>
</feature>
<dbReference type="GO" id="GO:0006412">
    <property type="term" value="P:translation"/>
    <property type="evidence" value="ECO:0007669"/>
    <property type="project" value="InterPro"/>
</dbReference>
<name>A0A0C2TL91_AMAMK</name>
<sequence length="213" mass="23073">MILRPQLVSAARCFTTTARAQAHLSHIGREPIKVPSGVKLSKTQHGLSITGPLGSTSLPLKPFVQITYPESDVMSVAVEDSGVKEQRQMWGTTRTLIANAITGISEGFTVPLYLVGVGYRAAIEADPRGTADGGCGKRLNLKLGHSHNIYVPIPPHIKAEVPSAAKIVLSCTDKHKLGLFAAKIREFRKPEPYKGKGVFVGREQIRIKSSKKK</sequence>
<dbReference type="SUPFAM" id="SSF56053">
    <property type="entry name" value="Ribosomal protein L6"/>
    <property type="match status" value="2"/>
</dbReference>
<protein>
    <recommendedName>
        <fullName evidence="5">Large ribosomal subunit protein uL6 alpha-beta domain-containing protein</fullName>
    </recommendedName>
</protein>
<evidence type="ECO:0000313" key="7">
    <source>
        <dbReference type="Proteomes" id="UP000054549"/>
    </source>
</evidence>
<keyword evidence="2 4" id="KW-0689">Ribosomal protein</keyword>
<dbReference type="FunCoup" id="A0A0C2TL91">
    <property type="interactions" value="218"/>
</dbReference>
<dbReference type="Gene3D" id="3.90.930.12">
    <property type="entry name" value="Ribosomal protein L6, alpha-beta domain"/>
    <property type="match status" value="2"/>
</dbReference>
<dbReference type="InterPro" id="IPR020040">
    <property type="entry name" value="Ribosomal_uL6_a/b-dom"/>
</dbReference>
<dbReference type="PROSITE" id="PS00525">
    <property type="entry name" value="RIBOSOMAL_L6_1"/>
    <property type="match status" value="1"/>
</dbReference>
<accession>A0A0C2TL91</accession>
<dbReference type="GO" id="GO:0003735">
    <property type="term" value="F:structural constituent of ribosome"/>
    <property type="evidence" value="ECO:0007669"/>
    <property type="project" value="InterPro"/>
</dbReference>
<comment type="similarity">
    <text evidence="1 4">Belongs to the universal ribosomal protein uL6 family.</text>
</comment>
<evidence type="ECO:0000259" key="5">
    <source>
        <dbReference type="Pfam" id="PF00347"/>
    </source>
</evidence>
<keyword evidence="3 4" id="KW-0687">Ribonucleoprotein</keyword>
<evidence type="ECO:0000256" key="3">
    <source>
        <dbReference type="ARBA" id="ARBA00023274"/>
    </source>
</evidence>
<dbReference type="GO" id="GO:0019843">
    <property type="term" value="F:rRNA binding"/>
    <property type="evidence" value="ECO:0007669"/>
    <property type="project" value="InterPro"/>
</dbReference>
<dbReference type="Proteomes" id="UP000054549">
    <property type="component" value="Unassembled WGS sequence"/>
</dbReference>
<dbReference type="OrthoDB" id="540873at2759"/>
<organism evidence="6 7">
    <name type="scientific">Amanita muscaria (strain Koide BX008)</name>
    <dbReference type="NCBI Taxonomy" id="946122"/>
    <lineage>
        <taxon>Eukaryota</taxon>
        <taxon>Fungi</taxon>
        <taxon>Dikarya</taxon>
        <taxon>Basidiomycota</taxon>
        <taxon>Agaricomycotina</taxon>
        <taxon>Agaricomycetes</taxon>
        <taxon>Agaricomycetidae</taxon>
        <taxon>Agaricales</taxon>
        <taxon>Pluteineae</taxon>
        <taxon>Amanitaceae</taxon>
        <taxon>Amanita</taxon>
    </lineage>
</organism>
<dbReference type="PANTHER" id="PTHR11655">
    <property type="entry name" value="60S/50S RIBOSOMAL PROTEIN L6/L9"/>
    <property type="match status" value="1"/>
</dbReference>
<dbReference type="PIRSF" id="PIRSF002162">
    <property type="entry name" value="Ribosomal_L6"/>
    <property type="match status" value="1"/>
</dbReference>
<dbReference type="InParanoid" id="A0A0C2TL91"/>
<evidence type="ECO:0000256" key="4">
    <source>
        <dbReference type="RuleBase" id="RU003869"/>
    </source>
</evidence>
<dbReference type="EMBL" id="KN818230">
    <property type="protein sequence ID" value="KIL67879.1"/>
    <property type="molecule type" value="Genomic_DNA"/>
</dbReference>
<evidence type="ECO:0000256" key="1">
    <source>
        <dbReference type="ARBA" id="ARBA00009356"/>
    </source>
</evidence>
<evidence type="ECO:0000313" key="6">
    <source>
        <dbReference type="EMBL" id="KIL67879.1"/>
    </source>
</evidence>
<dbReference type="InterPro" id="IPR002358">
    <property type="entry name" value="Ribosomal_uL6_CS"/>
</dbReference>
<dbReference type="PANTHER" id="PTHR11655:SF14">
    <property type="entry name" value="LARGE RIBOSOMAL SUBUNIT PROTEIN UL6M"/>
    <property type="match status" value="1"/>
</dbReference>
<reference evidence="6 7" key="1">
    <citation type="submission" date="2014-04" db="EMBL/GenBank/DDBJ databases">
        <title>Evolutionary Origins and Diversification of the Mycorrhizal Mutualists.</title>
        <authorList>
            <consortium name="DOE Joint Genome Institute"/>
            <consortium name="Mycorrhizal Genomics Consortium"/>
            <person name="Kohler A."/>
            <person name="Kuo A."/>
            <person name="Nagy L.G."/>
            <person name="Floudas D."/>
            <person name="Copeland A."/>
            <person name="Barry K.W."/>
            <person name="Cichocki N."/>
            <person name="Veneault-Fourrey C."/>
            <person name="LaButti K."/>
            <person name="Lindquist E.A."/>
            <person name="Lipzen A."/>
            <person name="Lundell T."/>
            <person name="Morin E."/>
            <person name="Murat C."/>
            <person name="Riley R."/>
            <person name="Ohm R."/>
            <person name="Sun H."/>
            <person name="Tunlid A."/>
            <person name="Henrissat B."/>
            <person name="Grigoriev I.V."/>
            <person name="Hibbett D.S."/>
            <person name="Martin F."/>
        </authorList>
    </citation>
    <scope>NUCLEOTIDE SEQUENCE [LARGE SCALE GENOMIC DNA]</scope>
    <source>
        <strain evidence="6 7">Koide BX008</strain>
    </source>
</reference>
<dbReference type="STRING" id="946122.A0A0C2TL91"/>
<dbReference type="InterPro" id="IPR019906">
    <property type="entry name" value="Ribosomal_uL6_bac-type"/>
</dbReference>
<feature type="domain" description="Large ribosomal subunit protein uL6 alpha-beta" evidence="5">
    <location>
        <begin position="34"/>
        <end position="107"/>
    </location>
</feature>
<proteinExistence type="inferred from homology"/>
<dbReference type="GO" id="GO:0005762">
    <property type="term" value="C:mitochondrial large ribosomal subunit"/>
    <property type="evidence" value="ECO:0007669"/>
    <property type="project" value="TreeGrafter"/>
</dbReference>
<dbReference type="NCBIfam" id="TIGR03654">
    <property type="entry name" value="L6_bact"/>
    <property type="match status" value="1"/>
</dbReference>
<dbReference type="HOGENOM" id="CLU_065464_1_0_1"/>
<dbReference type="AlphaFoldDB" id="A0A0C2TL91"/>
<gene>
    <name evidence="6" type="ORF">M378DRAFT_73192</name>
</gene>
<evidence type="ECO:0000256" key="2">
    <source>
        <dbReference type="ARBA" id="ARBA00022980"/>
    </source>
</evidence>
<dbReference type="PRINTS" id="PR00059">
    <property type="entry name" value="RIBOSOMALL6"/>
</dbReference>
<dbReference type="InterPro" id="IPR036789">
    <property type="entry name" value="Ribosomal_uL6-like_a/b-dom_sf"/>
</dbReference>
<dbReference type="Pfam" id="PF00347">
    <property type="entry name" value="Ribosomal_L6"/>
    <property type="match status" value="2"/>
</dbReference>
<keyword evidence="7" id="KW-1185">Reference proteome</keyword>
<dbReference type="InterPro" id="IPR000702">
    <property type="entry name" value="Ribosomal_uL6-like"/>
</dbReference>